<accession>A0AA41QGD8</accession>
<feature type="region of interest" description="Disordered" evidence="1">
    <location>
        <begin position="126"/>
        <end position="161"/>
    </location>
</feature>
<evidence type="ECO:0000256" key="1">
    <source>
        <dbReference type="SAM" id="MobiDB-lite"/>
    </source>
</evidence>
<reference evidence="2" key="1">
    <citation type="submission" date="2022-01" db="EMBL/GenBank/DDBJ databases">
        <title>Antribacter sp. nov., isolated from Guizhou of China.</title>
        <authorList>
            <person name="Chengliang C."/>
            <person name="Ya Z."/>
        </authorList>
    </citation>
    <scope>NUCLEOTIDE SEQUENCE</scope>
    <source>
        <strain evidence="2">KLBMP 9083</strain>
    </source>
</reference>
<organism evidence="2 3">
    <name type="scientific">Antribacter soli</name>
    <dbReference type="NCBI Taxonomy" id="2910976"/>
    <lineage>
        <taxon>Bacteria</taxon>
        <taxon>Bacillati</taxon>
        <taxon>Actinomycetota</taxon>
        <taxon>Actinomycetes</taxon>
        <taxon>Micrococcales</taxon>
        <taxon>Promicromonosporaceae</taxon>
        <taxon>Antribacter</taxon>
    </lineage>
</organism>
<dbReference type="Proteomes" id="UP001165405">
    <property type="component" value="Unassembled WGS sequence"/>
</dbReference>
<sequence length="232" mass="25039">MKHARSADADLVVRLLHSVADAVADGMSTTQRVVAGAIVGVFALTPFGAWDEVVTEPEPLVAGQEIEVGPFELTVVRAVVTDDIGFLTPQEGNRLLAVVVDVTNVSDRPEYGVLLAKIFPAPTGEGIAPRSSPFGESAGSEETTEEPRLPDPTILSAEDGTNLDSINPGISYRVALVWEQQLDQAQDEVTLDLAELTWIEEDTTFGMDDQRWFAYGEVLYRGPVTVEKGADR</sequence>
<evidence type="ECO:0000313" key="3">
    <source>
        <dbReference type="Proteomes" id="UP001165405"/>
    </source>
</evidence>
<comment type="caution">
    <text evidence="2">The sequence shown here is derived from an EMBL/GenBank/DDBJ whole genome shotgun (WGS) entry which is preliminary data.</text>
</comment>
<proteinExistence type="predicted"/>
<dbReference type="AlphaFoldDB" id="A0AA41QGD8"/>
<evidence type="ECO:0000313" key="2">
    <source>
        <dbReference type="EMBL" id="MCF4122662.1"/>
    </source>
</evidence>
<protein>
    <recommendedName>
        <fullName evidence="4">DUF4352 domain-containing protein</fullName>
    </recommendedName>
</protein>
<keyword evidence="3" id="KW-1185">Reference proteome</keyword>
<name>A0AA41QGD8_9MICO</name>
<dbReference type="RefSeq" id="WP_236090461.1">
    <property type="nucleotide sequence ID" value="NZ_JAKGSG010000046.1"/>
</dbReference>
<dbReference type="EMBL" id="JAKGSG010000046">
    <property type="protein sequence ID" value="MCF4122662.1"/>
    <property type="molecule type" value="Genomic_DNA"/>
</dbReference>
<evidence type="ECO:0008006" key="4">
    <source>
        <dbReference type="Google" id="ProtNLM"/>
    </source>
</evidence>
<gene>
    <name evidence="2" type="ORF">L1785_16915</name>
</gene>